<keyword evidence="4" id="KW-1185">Reference proteome</keyword>
<dbReference type="PANTHER" id="PTHR13349">
    <property type="entry name" value="TRANSLATION MACHINERY-ASSOCIATED PROTEIN 16"/>
    <property type="match status" value="1"/>
</dbReference>
<dbReference type="Gene3D" id="1.20.1440.170">
    <property type="entry name" value="Translation machinery-associated protein 16-like"/>
    <property type="match status" value="1"/>
</dbReference>
<sequence>MLPNNKKKSLKKIKGKDKAHPYSRKAKQMSRAIERSEKMTLRKSSHLANMLPRANRFVWFRDYISALPLPNSTTASTSIEIDGADNKSESTPLEIGLTRAKSFGKDEIFKLATLYLARNDETVEELKSKVRPNRQMLPKDVLFIDSVKREKIDAATNGLDMPVLSESSNVATLLDWDGDVNSISLIKSTNIITRPQDTAETKRPLRIAKNNENEIMFLNWYCESETRMKLIDISKQRFLMSATEFDLNRISPRIGKLSNVDTISVNRRYDIVYNEMDTKKYSRLLTPSHLNISVEWAGPGADWQLAELRNRNSSGKYTMFMIGTKYTNTRSTPTTPENVHSWVRRTPPNSQTNHHRSSQRTGLTRYLPSRKNPGFRGEGTLSTGKTQAPKSLSAASSCTSPG</sequence>
<name>A0A1R0GVB1_9FUNG</name>
<organism evidence="3 4">
    <name type="scientific">Smittium mucronatum</name>
    <dbReference type="NCBI Taxonomy" id="133383"/>
    <lineage>
        <taxon>Eukaryota</taxon>
        <taxon>Fungi</taxon>
        <taxon>Fungi incertae sedis</taxon>
        <taxon>Zoopagomycota</taxon>
        <taxon>Kickxellomycotina</taxon>
        <taxon>Harpellomycetes</taxon>
        <taxon>Harpellales</taxon>
        <taxon>Legeriomycetaceae</taxon>
        <taxon>Smittium</taxon>
    </lineage>
</organism>
<dbReference type="PANTHER" id="PTHR13349:SF2">
    <property type="entry name" value="TRANSLATION MACHINERY-ASSOCIATED PROTEIN 16"/>
    <property type="match status" value="1"/>
</dbReference>
<accession>A0A1R0GVB1</accession>
<dbReference type="InterPro" id="IPR021346">
    <property type="entry name" value="Tma16"/>
</dbReference>
<dbReference type="STRING" id="133383.A0A1R0GVB1"/>
<dbReference type="EMBL" id="LSSL01003138">
    <property type="protein sequence ID" value="OLY80778.1"/>
    <property type="molecule type" value="Genomic_DNA"/>
</dbReference>
<dbReference type="AlphaFoldDB" id="A0A1R0GVB1"/>
<comment type="caution">
    <text evidence="3">The sequence shown here is derived from an EMBL/GenBank/DDBJ whole genome shotgun (WGS) entry which is preliminary data.</text>
</comment>
<feature type="compositionally biased region" description="Polar residues" evidence="2">
    <location>
        <begin position="380"/>
        <end position="402"/>
    </location>
</feature>
<proteinExistence type="inferred from homology"/>
<feature type="region of interest" description="Disordered" evidence="2">
    <location>
        <begin position="1"/>
        <end position="32"/>
    </location>
</feature>
<dbReference type="OrthoDB" id="270284at2759"/>
<feature type="region of interest" description="Disordered" evidence="2">
    <location>
        <begin position="328"/>
        <end position="402"/>
    </location>
</feature>
<evidence type="ECO:0000313" key="3">
    <source>
        <dbReference type="EMBL" id="OLY80778.1"/>
    </source>
</evidence>
<protein>
    <submittedName>
        <fullName evidence="3">Uncharacterized protein</fullName>
    </submittedName>
</protein>
<evidence type="ECO:0000313" key="4">
    <source>
        <dbReference type="Proteomes" id="UP000187455"/>
    </source>
</evidence>
<evidence type="ECO:0000256" key="2">
    <source>
        <dbReference type="SAM" id="MobiDB-lite"/>
    </source>
</evidence>
<feature type="compositionally biased region" description="Polar residues" evidence="2">
    <location>
        <begin position="328"/>
        <end position="338"/>
    </location>
</feature>
<comment type="similarity">
    <text evidence="1">Belongs to the TMA16 family.</text>
</comment>
<dbReference type="Proteomes" id="UP000187455">
    <property type="component" value="Unassembled WGS sequence"/>
</dbReference>
<feature type="compositionally biased region" description="Basic residues" evidence="2">
    <location>
        <begin position="1"/>
        <end position="28"/>
    </location>
</feature>
<dbReference type="GO" id="GO:0005634">
    <property type="term" value="C:nucleus"/>
    <property type="evidence" value="ECO:0007669"/>
    <property type="project" value="TreeGrafter"/>
</dbReference>
<gene>
    <name evidence="3" type="ORF">AYI68_g5119</name>
</gene>
<dbReference type="Pfam" id="PF11176">
    <property type="entry name" value="Tma16"/>
    <property type="match status" value="2"/>
</dbReference>
<reference evidence="3 4" key="1">
    <citation type="journal article" date="2016" name="Mol. Biol. Evol.">
        <title>Genome-Wide Survey of Gut Fungi (Harpellales) Reveals the First Horizontally Transferred Ubiquitin Gene from a Mosquito Host.</title>
        <authorList>
            <person name="Wang Y."/>
            <person name="White M.M."/>
            <person name="Kvist S."/>
            <person name="Moncalvo J.M."/>
        </authorList>
    </citation>
    <scope>NUCLEOTIDE SEQUENCE [LARGE SCALE GENOMIC DNA]</scope>
    <source>
        <strain evidence="3 4">ALG-7-W6</strain>
    </source>
</reference>
<dbReference type="InterPro" id="IPR038356">
    <property type="entry name" value="Tma16_sf"/>
</dbReference>
<evidence type="ECO:0000256" key="1">
    <source>
        <dbReference type="ARBA" id="ARBA00034127"/>
    </source>
</evidence>